<name>A0ABY7LRT0_9BACT</name>
<dbReference type="CDD" id="cd11350">
    <property type="entry name" value="AmyAc_4"/>
    <property type="match status" value="1"/>
</dbReference>
<keyword evidence="2" id="KW-0732">Signal</keyword>
<evidence type="ECO:0000313" key="5">
    <source>
        <dbReference type="Proteomes" id="UP001211005"/>
    </source>
</evidence>
<organism evidence="4 5">
    <name type="scientific">Hymenobacter canadensis</name>
    <dbReference type="NCBI Taxonomy" id="2999067"/>
    <lineage>
        <taxon>Bacteria</taxon>
        <taxon>Pseudomonadati</taxon>
        <taxon>Bacteroidota</taxon>
        <taxon>Cytophagia</taxon>
        <taxon>Cytophagales</taxon>
        <taxon>Hymenobacteraceae</taxon>
        <taxon>Hymenobacter</taxon>
    </lineage>
</organism>
<keyword evidence="5" id="KW-1185">Reference proteome</keyword>
<proteinExistence type="inferred from homology"/>
<evidence type="ECO:0000256" key="1">
    <source>
        <dbReference type="ARBA" id="ARBA00008061"/>
    </source>
</evidence>
<comment type="similarity">
    <text evidence="1">Belongs to the glycosyl hydrolase 13 family.</text>
</comment>
<gene>
    <name evidence="4" type="ORF">O3303_03110</name>
</gene>
<dbReference type="Gene3D" id="2.60.40.10">
    <property type="entry name" value="Immunoglobulins"/>
    <property type="match status" value="1"/>
</dbReference>
<dbReference type="InterPro" id="IPR017853">
    <property type="entry name" value="GH"/>
</dbReference>
<dbReference type="GO" id="GO:0016787">
    <property type="term" value="F:hydrolase activity"/>
    <property type="evidence" value="ECO:0007669"/>
    <property type="project" value="UniProtKB-KW"/>
</dbReference>
<dbReference type="InterPro" id="IPR026444">
    <property type="entry name" value="Secre_tail"/>
</dbReference>
<protein>
    <submittedName>
        <fullName evidence="4">Alpha-amylase family glycosyl hydrolase</fullName>
    </submittedName>
</protein>
<feature type="chain" id="PRO_5047351839" evidence="2">
    <location>
        <begin position="23"/>
        <end position="938"/>
    </location>
</feature>
<dbReference type="InterPro" id="IPR014756">
    <property type="entry name" value="Ig_E-set"/>
</dbReference>
<feature type="domain" description="Glycosyl hydrolase family 13 catalytic" evidence="3">
    <location>
        <begin position="393"/>
        <end position="742"/>
    </location>
</feature>
<dbReference type="InterPro" id="IPR013783">
    <property type="entry name" value="Ig-like_fold"/>
</dbReference>
<dbReference type="EMBL" id="CP114767">
    <property type="protein sequence ID" value="WBA42554.1"/>
    <property type="molecule type" value="Genomic_DNA"/>
</dbReference>
<accession>A0ABY7LRT0</accession>
<dbReference type="Proteomes" id="UP001211005">
    <property type="component" value="Chromosome"/>
</dbReference>
<keyword evidence="4" id="KW-0378">Hydrolase</keyword>
<dbReference type="RefSeq" id="WP_269560606.1">
    <property type="nucleotide sequence ID" value="NZ_CP114767.1"/>
</dbReference>
<dbReference type="PANTHER" id="PTHR43002">
    <property type="entry name" value="GLYCOGEN DEBRANCHING ENZYME"/>
    <property type="match status" value="1"/>
</dbReference>
<dbReference type="SUPFAM" id="SSF81296">
    <property type="entry name" value="E set domains"/>
    <property type="match status" value="1"/>
</dbReference>
<sequence>MKTLRLLLSLVAMLAGMPVLQAQVVTTDPVFFQDTTPITLTFDATKGNGALAGFTGPVYIWTGVITERSTNDTDWKYVKSPSFNQADPAAQLTRSTTNPNLYTLSFTPRAFYGVPATERMLKLAMIFKNADGSVVGRGDGGDILVNVSQSALDARITSPTTAQFVPAGTQVPVSGLASASAQLTFRLNGVQVAQQTGTSLSTTVTVNQVGRNVVRFTATNGTLTASDSVLVVVSPQVTVAALPAGAKKDGITYINGGASAILSLTAPGKSFVYVLGEFNNWQQTTVGFMKKTPETDAANARWWVQIDNLTPGQEYAYQYEVNGILRVADPYAEKVLDPSNDRFIPAVTYPSLKPYPTGQTTGIVSVLQSNQAPYQWQVNNFQRPKRTDLVVYELHLRDFIARHDYATLQDTLTYLKRLGVNCIELMPVNEFEGNDSWGYNPSFYFAPDKYYGTKDALKTFIDEAHRRGIAVVLDIVLNHSCGQSPMVQMYFDGGNPSTDSPWFNRTATHPFNVCYDFNHESPFTKYFSKQVIAYWLQEYRVDGYRFDLSKGFTQRVTTDDSQMRLYDQSRINTLLDYHSTMTAISPTLYPILEHFAENSEEKVLADAGMMLWGNNHGAYTAAMKGESANFTGVSHLSRQFNEPNLVSYMESHDEERLIVSTLAEGNIFNPAYNIRTLPVALARAEMAAAFFLTIPGPKMIWQFGELGYDVGINVNGRTGQKPIRWNYQTEPARRQLYNVYAALNALKVNEPAFESRDVAIVGTRGPKSIRITDPSMNVVVIGNFGVLPDSVQPGFQGTGKWYNYLRGDSIQVTNVTARVAVQPGEYAVYTSRRVKLPAAIVLSNKPRRATTADLRLSAAPNPVATTATLYYTLTAAAPVTVTVTNVLGAKAQLPVVAGRQSSGPHELQLPVSGLANGVYMVRLQAGDQQQTVRLLVQQ</sequence>
<evidence type="ECO:0000256" key="2">
    <source>
        <dbReference type="SAM" id="SignalP"/>
    </source>
</evidence>
<dbReference type="SUPFAM" id="SSF51445">
    <property type="entry name" value="(Trans)glycosidases"/>
    <property type="match status" value="1"/>
</dbReference>
<evidence type="ECO:0000313" key="4">
    <source>
        <dbReference type="EMBL" id="WBA42554.1"/>
    </source>
</evidence>
<dbReference type="NCBIfam" id="TIGR04183">
    <property type="entry name" value="Por_Secre_tail"/>
    <property type="match status" value="1"/>
</dbReference>
<reference evidence="4 5" key="1">
    <citation type="submission" date="2022-12" db="EMBL/GenBank/DDBJ databases">
        <title>Hymenobacter canadensis sp. nov. isolated from lake water of the Cambridge Bay, Canada.</title>
        <authorList>
            <person name="Kim W.H."/>
            <person name="Lee Y.M."/>
        </authorList>
    </citation>
    <scope>NUCLEOTIDE SEQUENCE [LARGE SCALE GENOMIC DNA]</scope>
    <source>
        <strain evidence="4 5">PAMC 29467</strain>
    </source>
</reference>
<feature type="signal peptide" evidence="2">
    <location>
        <begin position="1"/>
        <end position="22"/>
    </location>
</feature>
<dbReference type="Gene3D" id="3.20.20.80">
    <property type="entry name" value="Glycosidases"/>
    <property type="match status" value="1"/>
</dbReference>
<dbReference type="SMART" id="SM00642">
    <property type="entry name" value="Aamy"/>
    <property type="match status" value="1"/>
</dbReference>
<dbReference type="InterPro" id="IPR006047">
    <property type="entry name" value="GH13_cat_dom"/>
</dbReference>
<evidence type="ECO:0000259" key="3">
    <source>
        <dbReference type="SMART" id="SM00642"/>
    </source>
</evidence>
<dbReference type="InterPro" id="IPR032522">
    <property type="entry name" value="DUF4961"/>
</dbReference>
<dbReference type="Pfam" id="PF16328">
    <property type="entry name" value="DUF4961"/>
    <property type="match status" value="1"/>
</dbReference>
<dbReference type="Pfam" id="PF00128">
    <property type="entry name" value="Alpha-amylase"/>
    <property type="match status" value="1"/>
</dbReference>